<keyword evidence="1" id="KW-1133">Transmembrane helix</keyword>
<gene>
    <name evidence="2" type="ORF">EWE74_06845</name>
</gene>
<keyword evidence="1" id="KW-0812">Transmembrane</keyword>
<name>A0A4Q6XXJ8_9SPHI</name>
<dbReference type="Proteomes" id="UP000292855">
    <property type="component" value="Unassembled WGS sequence"/>
</dbReference>
<evidence type="ECO:0008006" key="4">
    <source>
        <dbReference type="Google" id="ProtNLM"/>
    </source>
</evidence>
<keyword evidence="1" id="KW-0472">Membrane</keyword>
<comment type="caution">
    <text evidence="2">The sequence shown here is derived from an EMBL/GenBank/DDBJ whole genome shotgun (WGS) entry which is preliminary data.</text>
</comment>
<protein>
    <recommendedName>
        <fullName evidence="4">DUF3592 domain-containing protein</fullName>
    </recommendedName>
</protein>
<keyword evidence="3" id="KW-1185">Reference proteome</keyword>
<evidence type="ECO:0000313" key="3">
    <source>
        <dbReference type="Proteomes" id="UP000292855"/>
    </source>
</evidence>
<sequence>MGRKFWFGYMAFFVFVFPLFFSYVGNFISSPIWATVSLAVGLIGWITFIYWTYKQAIAQPRKLQRIIHSLVDQGLQRKGTVAHKSLLKQQKDGSEMIEILVQFENLVGTPVQQVFAFTDTKPHQKRYEVGRSINLRLSRTPQSPSVVVEDMQTKFSWTFGLFALAFVVVYMIGTFAFHYSMYSNGKGWRFMSLWHPWIMTPFTGLLLFNVTAIFGKLFGGGSPETEEKLILQGKKAKAVVQRADQTGTYINEQPQIRYTLAFTDERGKNHVVSIKRIVPLTELHLARTGTRDILYLPDDPDQITFC</sequence>
<evidence type="ECO:0000313" key="2">
    <source>
        <dbReference type="EMBL" id="RZF62512.1"/>
    </source>
</evidence>
<dbReference type="AlphaFoldDB" id="A0A4Q6XXJ8"/>
<dbReference type="RefSeq" id="WP_130140738.1">
    <property type="nucleotide sequence ID" value="NZ_SGIT01000001.1"/>
</dbReference>
<feature type="transmembrane region" description="Helical" evidence="1">
    <location>
        <begin position="155"/>
        <end position="177"/>
    </location>
</feature>
<feature type="transmembrane region" description="Helical" evidence="1">
    <location>
        <begin position="7"/>
        <end position="25"/>
    </location>
</feature>
<feature type="transmembrane region" description="Helical" evidence="1">
    <location>
        <begin position="31"/>
        <end position="53"/>
    </location>
</feature>
<evidence type="ECO:0000256" key="1">
    <source>
        <dbReference type="SAM" id="Phobius"/>
    </source>
</evidence>
<accession>A0A4Q6XXJ8</accession>
<feature type="transmembrane region" description="Helical" evidence="1">
    <location>
        <begin position="197"/>
        <end position="218"/>
    </location>
</feature>
<reference evidence="2 3" key="1">
    <citation type="submission" date="2019-02" db="EMBL/GenBank/DDBJ databases">
        <authorList>
            <person name="Li Y."/>
        </authorList>
    </citation>
    <scope>NUCLEOTIDE SEQUENCE [LARGE SCALE GENOMIC DNA]</scope>
    <source>
        <strain evidence="2 3">30C10-4-7</strain>
    </source>
</reference>
<dbReference type="OrthoDB" id="662998at2"/>
<proteinExistence type="predicted"/>
<dbReference type="EMBL" id="SGIT01000001">
    <property type="protein sequence ID" value="RZF62512.1"/>
    <property type="molecule type" value="Genomic_DNA"/>
</dbReference>
<organism evidence="2 3">
    <name type="scientific">Sphingobacterium corticibacterium</name>
    <dbReference type="NCBI Taxonomy" id="2484746"/>
    <lineage>
        <taxon>Bacteria</taxon>
        <taxon>Pseudomonadati</taxon>
        <taxon>Bacteroidota</taxon>
        <taxon>Sphingobacteriia</taxon>
        <taxon>Sphingobacteriales</taxon>
        <taxon>Sphingobacteriaceae</taxon>
        <taxon>Sphingobacterium</taxon>
    </lineage>
</organism>